<dbReference type="PANTHER" id="PTHR24379:SF121">
    <property type="entry name" value="C2H2-TYPE DOMAIN-CONTAINING PROTEIN"/>
    <property type="match status" value="1"/>
</dbReference>
<feature type="region of interest" description="Disordered" evidence="6">
    <location>
        <begin position="71"/>
        <end position="141"/>
    </location>
</feature>
<evidence type="ECO:0000313" key="9">
    <source>
        <dbReference type="Proteomes" id="UP000295070"/>
    </source>
</evidence>
<proteinExistence type="predicted"/>
<feature type="domain" description="C2H2-type" evidence="7">
    <location>
        <begin position="328"/>
        <end position="350"/>
    </location>
</feature>
<evidence type="ECO:0000256" key="6">
    <source>
        <dbReference type="SAM" id="MobiDB-lite"/>
    </source>
</evidence>
<feature type="domain" description="C2H2-type" evidence="7">
    <location>
        <begin position="356"/>
        <end position="380"/>
    </location>
</feature>
<reference evidence="8 9" key="1">
    <citation type="submission" date="2019-01" db="EMBL/GenBank/DDBJ databases">
        <title>A chromosome-scale genome assembly of the yellow perch, Perca flavescens.</title>
        <authorList>
            <person name="Feron R."/>
            <person name="Morvezen R."/>
            <person name="Bestin A."/>
            <person name="Haffray P."/>
            <person name="Klopp C."/>
            <person name="Zahm M."/>
            <person name="Cabau C."/>
            <person name="Roques C."/>
            <person name="Donnadieu C."/>
            <person name="Bouchez O."/>
            <person name="Christie M."/>
            <person name="Larson W."/>
            <person name="Guiguen Y."/>
        </authorList>
    </citation>
    <scope>NUCLEOTIDE SEQUENCE [LARGE SCALE GENOMIC DNA]</scope>
    <source>
        <strain evidence="8">YP-PL-M2</strain>
        <tissue evidence="8">Blood</tissue>
    </source>
</reference>
<feature type="compositionally biased region" description="Low complexity" evidence="6">
    <location>
        <begin position="584"/>
        <end position="595"/>
    </location>
</feature>
<feature type="domain" description="C2H2-type" evidence="7">
    <location>
        <begin position="383"/>
        <end position="410"/>
    </location>
</feature>
<dbReference type="InterPro" id="IPR036236">
    <property type="entry name" value="Znf_C2H2_sf"/>
</dbReference>
<accession>A0A484DA19</accession>
<feature type="compositionally biased region" description="Basic and acidic residues" evidence="6">
    <location>
        <begin position="175"/>
        <end position="187"/>
    </location>
</feature>
<evidence type="ECO:0000256" key="3">
    <source>
        <dbReference type="ARBA" id="ARBA00022771"/>
    </source>
</evidence>
<comment type="caution">
    <text evidence="8">The sequence shown here is derived from an EMBL/GenBank/DDBJ whole genome shotgun (WGS) entry which is preliminary data.</text>
</comment>
<name>A0A484DA19_PERFV</name>
<feature type="compositionally biased region" description="Polar residues" evidence="6">
    <location>
        <begin position="122"/>
        <end position="137"/>
    </location>
</feature>
<dbReference type="InterPro" id="IPR013087">
    <property type="entry name" value="Znf_C2H2_type"/>
</dbReference>
<dbReference type="EMBL" id="SCKG01000006">
    <property type="protein sequence ID" value="TDH11994.1"/>
    <property type="molecule type" value="Genomic_DNA"/>
</dbReference>
<evidence type="ECO:0000313" key="8">
    <source>
        <dbReference type="EMBL" id="TDH11994.1"/>
    </source>
</evidence>
<feature type="region of interest" description="Disordered" evidence="6">
    <location>
        <begin position="745"/>
        <end position="765"/>
    </location>
</feature>
<feature type="domain" description="C2H2-type" evidence="7">
    <location>
        <begin position="269"/>
        <end position="296"/>
    </location>
</feature>
<dbReference type="AlphaFoldDB" id="A0A484DA19"/>
<dbReference type="PANTHER" id="PTHR24379">
    <property type="entry name" value="KRAB AND ZINC FINGER DOMAIN-CONTAINING"/>
    <property type="match status" value="1"/>
</dbReference>
<protein>
    <recommendedName>
        <fullName evidence="7">C2H2-type domain-containing protein</fullName>
    </recommendedName>
</protein>
<sequence length="834" mass="92069">MGFGDGPVGLILGDESEGRTGDKGKENTEDKRPRGTTTDVVARQPAVMSIEYTIDIQLTELGYSDILQPRETSVRETPCRSTSPGASFVPSPSPTSLSTTRVQRRLVRGQQSVDAKEAGAAKQTSPLSETSTLQNPPRSLHDEHAVVHRTPAALEMSEPMVTDPDLPQPIAEQDDNVKKDVDDRDAAQEASTEMQQGVGDDSDDSEVSEIYEEEEVDEEEEDDDDDDEQGLNNESSHSGDHRCSVCDLQLPSKFKLQDHMNLHTGARPYCCAECGKRFCQIYSYRVHLRTHAQTKVDRPQCRVCLMVFASKEELKRHLSVTHLEKEFYECDLCKRVFTSLKECEHHVQLHRCRLDVVCKVCGHNFSSPKALARHRRKTCHHILKCTDCTKTFTKKNALLKHSFSHLGLLPYTCIRCRCHFRLARLYRRHKCEPDRIHCVACLREFLSQEDFQQHKKDTGCWGNQEPKGDEIRCLECGQRFETSEELKKHAGAHQRVLKCAECGKGFRSALLLMSHMGGHAGKSPCLCQSCGLGFPHQQNYDSHLKTCGQTPQPASAPKKRQASRSSSSEAKQVQAKPDSWNPTNPAAKPAVVSNNPPAPVKDSHSSGLVPGGVSAGSGPSDGLWKLTLDKQPPPGVNLVVFLPVCATQTNDLTLPSASSPTLLVPAMQGQLQEALPPVPNEHLGVSAALAAPLNGPLNLVTGIKRDQEWEAPLDLSKKCNSSRSALRNIPLLPIKSEPAEFEISGEADGTERQEFKNGHSKAMVKTNPGEADAYTEAKQFKMDPMNLSSSNTTSSGLLIDMKKECQSPGPDSDLWSSRPLQLTEKEIKMEVAEK</sequence>
<dbReference type="PROSITE" id="PS00028">
    <property type="entry name" value="ZINC_FINGER_C2H2_1"/>
    <property type="match status" value="6"/>
</dbReference>
<dbReference type="Proteomes" id="UP000295070">
    <property type="component" value="Chromosome 6"/>
</dbReference>
<dbReference type="GO" id="GO:0005634">
    <property type="term" value="C:nucleus"/>
    <property type="evidence" value="ECO:0007669"/>
    <property type="project" value="TreeGrafter"/>
</dbReference>
<dbReference type="SMART" id="SM00355">
    <property type="entry name" value="ZnF_C2H2"/>
    <property type="match status" value="8"/>
</dbReference>
<feature type="region of interest" description="Disordered" evidence="6">
    <location>
        <begin position="1"/>
        <end position="42"/>
    </location>
</feature>
<feature type="compositionally biased region" description="Low complexity" evidence="6">
    <location>
        <begin position="786"/>
        <end position="798"/>
    </location>
</feature>
<feature type="domain" description="C2H2-type" evidence="7">
    <location>
        <begin position="241"/>
        <end position="268"/>
    </location>
</feature>
<dbReference type="PROSITE" id="PS50157">
    <property type="entry name" value="ZINC_FINGER_C2H2_2"/>
    <property type="match status" value="7"/>
</dbReference>
<feature type="region of interest" description="Disordered" evidence="6">
    <location>
        <begin position="544"/>
        <end position="616"/>
    </location>
</feature>
<keyword evidence="1" id="KW-0479">Metal-binding</keyword>
<feature type="region of interest" description="Disordered" evidence="6">
    <location>
        <begin position="154"/>
        <end position="243"/>
    </location>
</feature>
<feature type="domain" description="C2H2-type" evidence="7">
    <location>
        <begin position="471"/>
        <end position="493"/>
    </location>
</feature>
<feature type="domain" description="C2H2-type" evidence="7">
    <location>
        <begin position="497"/>
        <end position="524"/>
    </location>
</feature>
<dbReference type="GO" id="GO:0008270">
    <property type="term" value="F:zinc ion binding"/>
    <property type="evidence" value="ECO:0007669"/>
    <property type="project" value="UniProtKB-KW"/>
</dbReference>
<evidence type="ECO:0000256" key="2">
    <source>
        <dbReference type="ARBA" id="ARBA00022737"/>
    </source>
</evidence>
<keyword evidence="4" id="KW-0862">Zinc</keyword>
<keyword evidence="9" id="KW-1185">Reference proteome</keyword>
<organism evidence="8 9">
    <name type="scientific">Perca flavescens</name>
    <name type="common">American yellow perch</name>
    <name type="synonym">Morone flavescens</name>
    <dbReference type="NCBI Taxonomy" id="8167"/>
    <lineage>
        <taxon>Eukaryota</taxon>
        <taxon>Metazoa</taxon>
        <taxon>Chordata</taxon>
        <taxon>Craniata</taxon>
        <taxon>Vertebrata</taxon>
        <taxon>Euteleostomi</taxon>
        <taxon>Actinopterygii</taxon>
        <taxon>Neopterygii</taxon>
        <taxon>Teleostei</taxon>
        <taxon>Neoteleostei</taxon>
        <taxon>Acanthomorphata</taxon>
        <taxon>Eupercaria</taxon>
        <taxon>Perciformes</taxon>
        <taxon>Percoidei</taxon>
        <taxon>Percidae</taxon>
        <taxon>Percinae</taxon>
        <taxon>Perca</taxon>
    </lineage>
</organism>
<dbReference type="GO" id="GO:0000977">
    <property type="term" value="F:RNA polymerase II transcription regulatory region sequence-specific DNA binding"/>
    <property type="evidence" value="ECO:0007669"/>
    <property type="project" value="TreeGrafter"/>
</dbReference>
<evidence type="ECO:0000256" key="1">
    <source>
        <dbReference type="ARBA" id="ARBA00022723"/>
    </source>
</evidence>
<feature type="compositionally biased region" description="Polar residues" evidence="6">
    <location>
        <begin position="544"/>
        <end position="553"/>
    </location>
</feature>
<feature type="region of interest" description="Disordered" evidence="6">
    <location>
        <begin position="783"/>
        <end position="820"/>
    </location>
</feature>
<dbReference type="Pfam" id="PF00096">
    <property type="entry name" value="zf-C2H2"/>
    <property type="match status" value="1"/>
</dbReference>
<keyword evidence="3 5" id="KW-0863">Zinc-finger</keyword>
<gene>
    <name evidence="8" type="ORF">EPR50_G00066590</name>
</gene>
<evidence type="ECO:0000256" key="4">
    <source>
        <dbReference type="ARBA" id="ARBA00022833"/>
    </source>
</evidence>
<keyword evidence="2" id="KW-0677">Repeat</keyword>
<dbReference type="FunFam" id="3.30.160.60:FF:000100">
    <property type="entry name" value="Zinc finger 45-like"/>
    <property type="match status" value="1"/>
</dbReference>
<dbReference type="SUPFAM" id="SSF57667">
    <property type="entry name" value="beta-beta-alpha zinc fingers"/>
    <property type="match status" value="6"/>
</dbReference>
<evidence type="ECO:0000259" key="7">
    <source>
        <dbReference type="PROSITE" id="PS50157"/>
    </source>
</evidence>
<feature type="compositionally biased region" description="Acidic residues" evidence="6">
    <location>
        <begin position="200"/>
        <end position="229"/>
    </location>
</feature>
<dbReference type="Gene3D" id="3.30.160.60">
    <property type="entry name" value="Classic Zinc Finger"/>
    <property type="match status" value="5"/>
</dbReference>
<evidence type="ECO:0000256" key="5">
    <source>
        <dbReference type="PROSITE-ProRule" id="PRU00042"/>
    </source>
</evidence>
<feature type="compositionally biased region" description="Basic and acidic residues" evidence="6">
    <location>
        <begin position="16"/>
        <end position="33"/>
    </location>
</feature>
<dbReference type="GO" id="GO:0000981">
    <property type="term" value="F:DNA-binding transcription factor activity, RNA polymerase II-specific"/>
    <property type="evidence" value="ECO:0007669"/>
    <property type="project" value="TreeGrafter"/>
</dbReference>
<dbReference type="STRING" id="8167.A0A484DA19"/>